<dbReference type="AlphaFoldDB" id="A0A0U0ZM63"/>
<dbReference type="GO" id="GO:0032259">
    <property type="term" value="P:methylation"/>
    <property type="evidence" value="ECO:0007669"/>
    <property type="project" value="UniProtKB-KW"/>
</dbReference>
<gene>
    <name evidence="7" type="ORF">ERS075579_01930</name>
</gene>
<dbReference type="NCBIfam" id="TIGR00027">
    <property type="entry name" value="mthyl_TIGR00027"/>
    <property type="match status" value="1"/>
</dbReference>
<evidence type="ECO:0000256" key="4">
    <source>
        <dbReference type="ARBA" id="ARBA00022679"/>
    </source>
</evidence>
<evidence type="ECO:0000256" key="6">
    <source>
        <dbReference type="RuleBase" id="RU362030"/>
    </source>
</evidence>
<dbReference type="RefSeq" id="WP_016343617.1">
    <property type="nucleotide sequence ID" value="NZ_AP022621.1"/>
</dbReference>
<evidence type="ECO:0000313" key="8">
    <source>
        <dbReference type="Proteomes" id="UP000045782"/>
    </source>
</evidence>
<evidence type="ECO:0000313" key="7">
    <source>
        <dbReference type="EMBL" id="CPV47834.1"/>
    </source>
</evidence>
<reference evidence="7 8" key="1">
    <citation type="submission" date="2015-03" db="EMBL/GenBank/DDBJ databases">
        <authorList>
            <person name="Murphy D."/>
        </authorList>
    </citation>
    <scope>NUCLEOTIDE SEQUENCE [LARGE SCALE GENOMIC DNA]</scope>
    <source>
        <strain evidence="7 8">PAP088</strain>
    </source>
</reference>
<dbReference type="PANTHER" id="PTHR43619">
    <property type="entry name" value="S-ADENOSYL-L-METHIONINE-DEPENDENT METHYLTRANSFERASE YKTD-RELATED"/>
    <property type="match status" value="1"/>
</dbReference>
<comment type="similarity">
    <text evidence="2 6">Belongs to the UPF0677 family.</text>
</comment>
<keyword evidence="3 6" id="KW-0489">Methyltransferase</keyword>
<evidence type="ECO:0000256" key="5">
    <source>
        <dbReference type="ARBA" id="ARBA00022691"/>
    </source>
</evidence>
<sequence length="308" mass="33658">MTNIEDKDWSRSEGDSWDIVSSVGFTALGVAAARAVENREADPLVRDPYAEHFVRAAGEPHLIGLLDSSEPKPPNPGTAPRHIGLRSKFFDEFFINATNSGCKQAVILAAGLDVRAHRLPWPAGTKVFELDQPQVLEFKDRVLAEHDATPTSDRREIAVDLRDDWPAALLAAGFDPEVPTAWSAEGLIIYLPSAAQDLLFERVVALSAPGSQVAVEATRGRPDIAKWGEMQKKYADEGHPMSKVDITTLFYDEERADVAEWLAARGWKVQGAHALELAAAYGVEIPELPEDVVEVVKQGNYVTAVLPS</sequence>
<dbReference type="Gene3D" id="3.40.50.150">
    <property type="entry name" value="Vaccinia Virus protein VP39"/>
    <property type="match status" value="1"/>
</dbReference>
<protein>
    <recommendedName>
        <fullName evidence="6">S-adenosyl-L-methionine-dependent methyltransferase</fullName>
        <ecNumber evidence="6">2.1.1.-</ecNumber>
    </recommendedName>
</protein>
<dbReference type="InterPro" id="IPR007213">
    <property type="entry name" value="Ppm1/Ppm2/Tcmp"/>
</dbReference>
<dbReference type="EC" id="2.1.1.-" evidence="6"/>
<keyword evidence="5 6" id="KW-0949">S-adenosyl-L-methionine</keyword>
<organism evidence="7 8">
    <name type="scientific">Mycobacteroides abscessus</name>
    <dbReference type="NCBI Taxonomy" id="36809"/>
    <lineage>
        <taxon>Bacteria</taxon>
        <taxon>Bacillati</taxon>
        <taxon>Actinomycetota</taxon>
        <taxon>Actinomycetes</taxon>
        <taxon>Mycobacteriales</taxon>
        <taxon>Mycobacteriaceae</taxon>
        <taxon>Mycobacteroides</taxon>
    </lineage>
</organism>
<comment type="function">
    <text evidence="1 6">Exhibits S-adenosyl-L-methionine-dependent methyltransferase activity.</text>
</comment>
<dbReference type="InterPro" id="IPR011610">
    <property type="entry name" value="SAM_mthyl_Trfase_ML2640-like"/>
</dbReference>
<dbReference type="GO" id="GO:0008168">
    <property type="term" value="F:methyltransferase activity"/>
    <property type="evidence" value="ECO:0007669"/>
    <property type="project" value="UniProtKB-UniRule"/>
</dbReference>
<accession>A0A0U0ZM63</accession>
<dbReference type="SUPFAM" id="SSF53335">
    <property type="entry name" value="S-adenosyl-L-methionine-dependent methyltransferases"/>
    <property type="match status" value="1"/>
</dbReference>
<dbReference type="Pfam" id="PF04072">
    <property type="entry name" value="LCM"/>
    <property type="match status" value="1"/>
</dbReference>
<dbReference type="InterPro" id="IPR029063">
    <property type="entry name" value="SAM-dependent_MTases_sf"/>
</dbReference>
<keyword evidence="4 7" id="KW-0808">Transferase</keyword>
<evidence type="ECO:0000256" key="1">
    <source>
        <dbReference type="ARBA" id="ARBA00003907"/>
    </source>
</evidence>
<dbReference type="PANTHER" id="PTHR43619:SF2">
    <property type="entry name" value="S-ADENOSYL-L-METHIONINE-DEPENDENT METHYLTRANSFERASES SUPERFAMILY PROTEIN"/>
    <property type="match status" value="1"/>
</dbReference>
<dbReference type="EMBL" id="CSWP01000003">
    <property type="protein sequence ID" value="CPV47834.1"/>
    <property type="molecule type" value="Genomic_DNA"/>
</dbReference>
<proteinExistence type="inferred from homology"/>
<evidence type="ECO:0000256" key="3">
    <source>
        <dbReference type="ARBA" id="ARBA00022603"/>
    </source>
</evidence>
<evidence type="ECO:0000256" key="2">
    <source>
        <dbReference type="ARBA" id="ARBA00008138"/>
    </source>
</evidence>
<name>A0A0U0ZM63_9MYCO</name>
<dbReference type="Proteomes" id="UP000045782">
    <property type="component" value="Unassembled WGS sequence"/>
</dbReference>